<feature type="compositionally biased region" description="Low complexity" evidence="1">
    <location>
        <begin position="15"/>
        <end position="28"/>
    </location>
</feature>
<evidence type="ECO:0000256" key="1">
    <source>
        <dbReference type="SAM" id="MobiDB-lite"/>
    </source>
</evidence>
<dbReference type="EMBL" id="RXIC02000020">
    <property type="protein sequence ID" value="KAB1223335.1"/>
    <property type="molecule type" value="Genomic_DNA"/>
</dbReference>
<proteinExistence type="predicted"/>
<gene>
    <name evidence="2" type="ORF">CJ030_MR2G028930</name>
</gene>
<organism evidence="2 3">
    <name type="scientific">Morella rubra</name>
    <name type="common">Chinese bayberry</name>
    <dbReference type="NCBI Taxonomy" id="262757"/>
    <lineage>
        <taxon>Eukaryota</taxon>
        <taxon>Viridiplantae</taxon>
        <taxon>Streptophyta</taxon>
        <taxon>Embryophyta</taxon>
        <taxon>Tracheophyta</taxon>
        <taxon>Spermatophyta</taxon>
        <taxon>Magnoliopsida</taxon>
        <taxon>eudicotyledons</taxon>
        <taxon>Gunneridae</taxon>
        <taxon>Pentapetalae</taxon>
        <taxon>rosids</taxon>
        <taxon>fabids</taxon>
        <taxon>Fagales</taxon>
        <taxon>Myricaceae</taxon>
        <taxon>Morella</taxon>
    </lineage>
</organism>
<feature type="region of interest" description="Disordered" evidence="1">
    <location>
        <begin position="1"/>
        <end position="28"/>
    </location>
</feature>
<evidence type="ECO:0000313" key="2">
    <source>
        <dbReference type="EMBL" id="KAB1223335.1"/>
    </source>
</evidence>
<name>A0A6A1WDK1_9ROSI</name>
<sequence>MMNQFECVSPVPDRTTQSATISTPSSSLSELLNMQPETQSFRSLTTHTHSFCISNANNNKNSNKNNNHRLLQRSKSLVSESFGRQRSIREGQILSVDHREVMIYDIMESGIFTSGSTTAGVGVPGGSFSKTAFSHISKSTAQIRKTAFSHISKSTAQIGSRSV</sequence>
<reference evidence="2 3" key="1">
    <citation type="journal article" date="2019" name="Plant Biotechnol. J.">
        <title>The red bayberry genome and genetic basis of sex determination.</title>
        <authorList>
            <person name="Jia H.M."/>
            <person name="Jia H.J."/>
            <person name="Cai Q.L."/>
            <person name="Wang Y."/>
            <person name="Zhao H.B."/>
            <person name="Yang W.F."/>
            <person name="Wang G.Y."/>
            <person name="Li Y.H."/>
            <person name="Zhan D.L."/>
            <person name="Shen Y.T."/>
            <person name="Niu Q.F."/>
            <person name="Chang L."/>
            <person name="Qiu J."/>
            <person name="Zhao L."/>
            <person name="Xie H.B."/>
            <person name="Fu W.Y."/>
            <person name="Jin J."/>
            <person name="Li X.W."/>
            <person name="Jiao Y."/>
            <person name="Zhou C.C."/>
            <person name="Tu T."/>
            <person name="Chai C.Y."/>
            <person name="Gao J.L."/>
            <person name="Fan L.J."/>
            <person name="van de Weg E."/>
            <person name="Wang J.Y."/>
            <person name="Gao Z.S."/>
        </authorList>
    </citation>
    <scope>NUCLEOTIDE SEQUENCE [LARGE SCALE GENOMIC DNA]</scope>
    <source>
        <tissue evidence="2">Leaves</tissue>
    </source>
</reference>
<accession>A0A6A1WDK1</accession>
<comment type="caution">
    <text evidence="2">The sequence shown here is derived from an EMBL/GenBank/DDBJ whole genome shotgun (WGS) entry which is preliminary data.</text>
</comment>
<evidence type="ECO:0000313" key="3">
    <source>
        <dbReference type="Proteomes" id="UP000516437"/>
    </source>
</evidence>
<keyword evidence="3" id="KW-1185">Reference proteome</keyword>
<dbReference type="AlphaFoldDB" id="A0A6A1WDK1"/>
<protein>
    <submittedName>
        <fullName evidence="2">Uncharacterized protein</fullName>
    </submittedName>
</protein>
<dbReference type="Proteomes" id="UP000516437">
    <property type="component" value="Chromosome 2"/>
</dbReference>